<keyword evidence="3" id="KW-1185">Reference proteome</keyword>
<proteinExistence type="predicted"/>
<protein>
    <submittedName>
        <fullName evidence="2">Uncharacterized protein</fullName>
    </submittedName>
</protein>
<organism evidence="2 3">
    <name type="scientific">Phytoactinopolyspora halophila</name>
    <dbReference type="NCBI Taxonomy" id="1981511"/>
    <lineage>
        <taxon>Bacteria</taxon>
        <taxon>Bacillati</taxon>
        <taxon>Actinomycetota</taxon>
        <taxon>Actinomycetes</taxon>
        <taxon>Jiangellales</taxon>
        <taxon>Jiangellaceae</taxon>
        <taxon>Phytoactinopolyspora</taxon>
    </lineage>
</organism>
<comment type="caution">
    <text evidence="2">The sequence shown here is derived from an EMBL/GenBank/DDBJ whole genome shotgun (WGS) entry which is preliminary data.</text>
</comment>
<feature type="transmembrane region" description="Helical" evidence="1">
    <location>
        <begin position="5"/>
        <end position="25"/>
    </location>
</feature>
<evidence type="ECO:0000313" key="2">
    <source>
        <dbReference type="EMBL" id="RAW10585.1"/>
    </source>
</evidence>
<gene>
    <name evidence="2" type="ORF">DPM12_18760</name>
</gene>
<keyword evidence="1" id="KW-1133">Transmembrane helix</keyword>
<dbReference type="Proteomes" id="UP000250462">
    <property type="component" value="Unassembled WGS sequence"/>
</dbReference>
<reference evidence="2 3" key="1">
    <citation type="submission" date="2018-06" db="EMBL/GenBank/DDBJ databases">
        <title>Phytoactinopolyspora halophila sp. nov., a novel halophilic actinomycete isolated from a saline soil in China.</title>
        <authorList>
            <person name="Tang S.-K."/>
        </authorList>
    </citation>
    <scope>NUCLEOTIDE SEQUENCE [LARGE SCALE GENOMIC DNA]</scope>
    <source>
        <strain evidence="2 3">YIM 96934</strain>
    </source>
</reference>
<feature type="transmembrane region" description="Helical" evidence="1">
    <location>
        <begin position="45"/>
        <end position="66"/>
    </location>
</feature>
<accession>A0A329QDR7</accession>
<dbReference type="AlphaFoldDB" id="A0A329QDR7"/>
<evidence type="ECO:0000313" key="3">
    <source>
        <dbReference type="Proteomes" id="UP000250462"/>
    </source>
</evidence>
<keyword evidence="1" id="KW-0472">Membrane</keyword>
<keyword evidence="1" id="KW-0812">Transmembrane</keyword>
<dbReference type="EMBL" id="QMIG01000026">
    <property type="protein sequence ID" value="RAW10585.1"/>
    <property type="molecule type" value="Genomic_DNA"/>
</dbReference>
<sequence length="190" mass="20795">MITLAVFFGIGIAVIVPFIIVYGDSMPQADDGRALGARRAIGEDPVVLIVVVGTAVVAGTAAELVFRRLRPRFARLETTRDVAAAARAVSQVGGSGGESGNHLRERAQQVATSYLLGLDKRQWPYEADRVWAYIDTGDVEVVAERSFQKPGLLWHWGDRHRATRMDVRGRARVRTDGTEASEAFIVEPHV</sequence>
<evidence type="ECO:0000256" key="1">
    <source>
        <dbReference type="SAM" id="Phobius"/>
    </source>
</evidence>
<name>A0A329QDR7_9ACTN</name>